<dbReference type="RefSeq" id="WP_096684886.1">
    <property type="nucleotide sequence ID" value="NZ_AP014564.1"/>
</dbReference>
<dbReference type="Proteomes" id="UP000243197">
    <property type="component" value="Chromosome"/>
</dbReference>
<dbReference type="InterPro" id="IPR039793">
    <property type="entry name" value="UROS/Hem4"/>
</dbReference>
<dbReference type="AlphaFoldDB" id="A0A1J1DWE6"/>
<accession>A0A1J1DWE6</accession>
<dbReference type="GO" id="GO:0005829">
    <property type="term" value="C:cytosol"/>
    <property type="evidence" value="ECO:0007669"/>
    <property type="project" value="TreeGrafter"/>
</dbReference>
<sequence>MNYNTKTLDSDRCKRVRSILVSQPEKANGTSPYDNLTNNYNIKIDFIPFIEVEGVPELTLRKEEKLNLSNFTSVIFTSKNAIDNFFRVANEMRFDPKGFKYFCQFEVLANYLQIYIDYKKRNVFIGKKTIQDMAGYLKKHSKEKFLLPSSDILNSTTVDCLNKLGINWTRSCMYKTVSSDLSNLKDVSYDMLVFFSPLGIKSLFDNFPEFKQNDTRIAVYGSSTLEAVERRGLICDIKAPTVESTSMIMNIEKYVELSNKK</sequence>
<dbReference type="OrthoDB" id="1149788at2"/>
<dbReference type="Pfam" id="PF02602">
    <property type="entry name" value="HEM4"/>
    <property type="match status" value="1"/>
</dbReference>
<name>A0A1J1DWE6_9FLAO</name>
<evidence type="ECO:0000313" key="3">
    <source>
        <dbReference type="Proteomes" id="UP000243197"/>
    </source>
</evidence>
<evidence type="ECO:0000313" key="2">
    <source>
        <dbReference type="EMBL" id="BAV94185.1"/>
    </source>
</evidence>
<gene>
    <name evidence="2" type="ORF">JBKA6_0172</name>
</gene>
<evidence type="ECO:0000259" key="1">
    <source>
        <dbReference type="Pfam" id="PF02602"/>
    </source>
</evidence>
<dbReference type="Gene3D" id="3.40.50.10090">
    <property type="match status" value="2"/>
</dbReference>
<dbReference type="InterPro" id="IPR036108">
    <property type="entry name" value="4pyrrol_syn_uPrphyn_synt_sf"/>
</dbReference>
<dbReference type="CDD" id="cd06578">
    <property type="entry name" value="HemD"/>
    <property type="match status" value="1"/>
</dbReference>
<dbReference type="PANTHER" id="PTHR12390:SF0">
    <property type="entry name" value="UROPORPHYRINOGEN-III SYNTHASE"/>
    <property type="match status" value="1"/>
</dbReference>
<dbReference type="KEGG" id="ise:JBKA6_0172"/>
<organism evidence="2 3">
    <name type="scientific">Ichthyobacterium seriolicida</name>
    <dbReference type="NCBI Taxonomy" id="242600"/>
    <lineage>
        <taxon>Bacteria</taxon>
        <taxon>Pseudomonadati</taxon>
        <taxon>Bacteroidota</taxon>
        <taxon>Flavobacteriia</taxon>
        <taxon>Flavobacteriales</taxon>
        <taxon>Ichthyobacteriaceae</taxon>
        <taxon>Ichthyobacterium</taxon>
    </lineage>
</organism>
<protein>
    <submittedName>
        <fullName evidence="2">Uroporphyrinogen-III synthase</fullName>
    </submittedName>
</protein>
<keyword evidence="3" id="KW-1185">Reference proteome</keyword>
<dbReference type="GO" id="GO:0004852">
    <property type="term" value="F:uroporphyrinogen-III synthase activity"/>
    <property type="evidence" value="ECO:0007669"/>
    <property type="project" value="InterPro"/>
</dbReference>
<proteinExistence type="predicted"/>
<dbReference type="PANTHER" id="PTHR12390">
    <property type="entry name" value="UROPORPHYRINOGEN III SYNTHASE"/>
    <property type="match status" value="1"/>
</dbReference>
<dbReference type="GO" id="GO:0006780">
    <property type="term" value="P:uroporphyrinogen III biosynthetic process"/>
    <property type="evidence" value="ECO:0007669"/>
    <property type="project" value="InterPro"/>
</dbReference>
<dbReference type="InterPro" id="IPR003754">
    <property type="entry name" value="4pyrrol_synth_uPrphyn_synth"/>
</dbReference>
<reference evidence="2 3" key="1">
    <citation type="submission" date="2014-03" db="EMBL/GenBank/DDBJ databases">
        <title>complete genome sequence of Flavobacteriaceae bacterium JBKA-6.</title>
        <authorList>
            <person name="Takano T."/>
            <person name="Nakamura Y."/>
            <person name="Takuma S."/>
            <person name="Yasuike M."/>
            <person name="Matsuyama T."/>
            <person name="Sakai T."/>
            <person name="Fujiwara A."/>
            <person name="Kimoto K."/>
            <person name="Fukuda Y."/>
            <person name="Kondo H."/>
            <person name="Hirono I."/>
            <person name="Nakayasu C."/>
        </authorList>
    </citation>
    <scope>NUCLEOTIDE SEQUENCE [LARGE SCALE GENOMIC DNA]</scope>
    <source>
        <strain evidence="2 3">JBKA-6</strain>
    </source>
</reference>
<feature type="domain" description="Tetrapyrrole biosynthesis uroporphyrinogen III synthase" evidence="1">
    <location>
        <begin position="43"/>
        <end position="248"/>
    </location>
</feature>
<dbReference type="EMBL" id="AP014564">
    <property type="protein sequence ID" value="BAV94185.1"/>
    <property type="molecule type" value="Genomic_DNA"/>
</dbReference>
<dbReference type="SUPFAM" id="SSF69618">
    <property type="entry name" value="HemD-like"/>
    <property type="match status" value="1"/>
</dbReference>